<evidence type="ECO:0000313" key="4">
    <source>
        <dbReference type="Proteomes" id="UP001501682"/>
    </source>
</evidence>
<reference evidence="4" key="1">
    <citation type="journal article" date="2019" name="Int. J. Syst. Evol. Microbiol.">
        <title>The Global Catalogue of Microorganisms (GCM) 10K type strain sequencing project: providing services to taxonomists for standard genome sequencing and annotation.</title>
        <authorList>
            <consortium name="The Broad Institute Genomics Platform"/>
            <consortium name="The Broad Institute Genome Sequencing Center for Infectious Disease"/>
            <person name="Wu L."/>
            <person name="Ma J."/>
        </authorList>
    </citation>
    <scope>NUCLEOTIDE SEQUENCE [LARGE SCALE GENOMIC DNA]</scope>
    <source>
        <strain evidence="4">JCM 17633</strain>
    </source>
</reference>
<dbReference type="SMART" id="SM00028">
    <property type="entry name" value="TPR"/>
    <property type="match status" value="2"/>
</dbReference>
<keyword evidence="4" id="KW-1185">Reference proteome</keyword>
<keyword evidence="1" id="KW-0802">TPR repeat</keyword>
<keyword evidence="2" id="KW-0732">Signal</keyword>
<sequence length="466" mass="53343">MKTRITILLLALFASVNIGIAQDNDQEECMNNLSIFDSYVKSKKYDDAYGPWKIVREKCPKFNRAIYVHGEKILKDKIEKSTGAEQIAHIEDLMLLYDQSREHFESKYDLGEILEDKANLAYKYRKELNKSDQELYNMFDEAFKKDAKNFDSAIGLYTYFSLAVDLYDAGAKTPADAQKLFDKYDDVSELIENLINGYTKRLNVYAEKEEAGEALSKKEQQYKKSYESNIDVFETKILTSMDKKLGDRANCEVLIPLYQKDYEQNKDDAVWLQRAMNKMGEKECTDDPLFEKLVEQKNKVEPDAKTAYYLGVLKEKQGKMSEADKYYNQSFDLETDPLKKWKLVMRVAEKNYKRGNYGKARQQYMEALKLNPSNGGPYLRIAAMYAKSANNCGDTNFNKRAVFWLAANEAEKAGRVDGRLKSVAAKTAASYRASAPTKQEIFSATNAGQTIKIGCWIGRSVVVPKD</sequence>
<name>A0ABP8CXJ6_9FLAO</name>
<evidence type="ECO:0008006" key="5">
    <source>
        <dbReference type="Google" id="ProtNLM"/>
    </source>
</evidence>
<proteinExistence type="predicted"/>
<evidence type="ECO:0000256" key="2">
    <source>
        <dbReference type="SAM" id="SignalP"/>
    </source>
</evidence>
<feature type="repeat" description="TPR" evidence="1">
    <location>
        <begin position="304"/>
        <end position="337"/>
    </location>
</feature>
<organism evidence="3 4">
    <name type="scientific">Winogradskyella damuponensis</name>
    <dbReference type="NCBI Taxonomy" id="943939"/>
    <lineage>
        <taxon>Bacteria</taxon>
        <taxon>Pseudomonadati</taxon>
        <taxon>Bacteroidota</taxon>
        <taxon>Flavobacteriia</taxon>
        <taxon>Flavobacteriales</taxon>
        <taxon>Flavobacteriaceae</taxon>
        <taxon>Winogradskyella</taxon>
    </lineage>
</organism>
<feature type="signal peptide" evidence="2">
    <location>
        <begin position="1"/>
        <end position="21"/>
    </location>
</feature>
<dbReference type="Gene3D" id="1.25.40.10">
    <property type="entry name" value="Tetratricopeptide repeat domain"/>
    <property type="match status" value="1"/>
</dbReference>
<feature type="chain" id="PRO_5047240934" description="Tetratricopeptide repeat protein" evidence="2">
    <location>
        <begin position="22"/>
        <end position="466"/>
    </location>
</feature>
<dbReference type="RefSeq" id="WP_215927209.1">
    <property type="nucleotide sequence ID" value="NZ_BAABCB010000019.1"/>
</dbReference>
<dbReference type="EMBL" id="BAABCB010000019">
    <property type="protein sequence ID" value="GAA4244442.1"/>
    <property type="molecule type" value="Genomic_DNA"/>
</dbReference>
<evidence type="ECO:0000256" key="1">
    <source>
        <dbReference type="PROSITE-ProRule" id="PRU00339"/>
    </source>
</evidence>
<comment type="caution">
    <text evidence="3">The sequence shown here is derived from an EMBL/GenBank/DDBJ whole genome shotgun (WGS) entry which is preliminary data.</text>
</comment>
<accession>A0ABP8CXJ6</accession>
<dbReference type="InterPro" id="IPR019734">
    <property type="entry name" value="TPR_rpt"/>
</dbReference>
<feature type="repeat" description="TPR" evidence="1">
    <location>
        <begin position="341"/>
        <end position="374"/>
    </location>
</feature>
<dbReference type="PROSITE" id="PS50005">
    <property type="entry name" value="TPR"/>
    <property type="match status" value="2"/>
</dbReference>
<dbReference type="InterPro" id="IPR011990">
    <property type="entry name" value="TPR-like_helical_dom_sf"/>
</dbReference>
<protein>
    <recommendedName>
        <fullName evidence="5">Tetratricopeptide repeat protein</fullName>
    </recommendedName>
</protein>
<dbReference type="Proteomes" id="UP001501682">
    <property type="component" value="Unassembled WGS sequence"/>
</dbReference>
<dbReference type="Pfam" id="PF13181">
    <property type="entry name" value="TPR_8"/>
    <property type="match status" value="1"/>
</dbReference>
<dbReference type="SUPFAM" id="SSF48452">
    <property type="entry name" value="TPR-like"/>
    <property type="match status" value="2"/>
</dbReference>
<evidence type="ECO:0000313" key="3">
    <source>
        <dbReference type="EMBL" id="GAA4244442.1"/>
    </source>
</evidence>
<gene>
    <name evidence="3" type="ORF">GCM10022292_23100</name>
</gene>